<sequence length="256" mass="28853">MKRLLALYLLLLLLVPMTPTWGKELVVGVSETDYSPFYFEEEGMFKGAAAEIAQNLATALGHTLTFQRFPWKRVQHNLATGRIDMVILYFKTDERAEHALYVEIPHLYESSSLVVTTDSTLQFDGKLNNLKDAQFGNVTGYWHGEAYSANDQLNKTQLNSTRTLLATLIRGKIDIAVGNKPVMLSLARKMKIAGNLRFLEPKIDYAPDYIAFSKAKDHSADLARQFTIALKEFMRGAQYRDILTHYGFEIPAVPAG</sequence>
<dbReference type="SMART" id="SM00062">
    <property type="entry name" value="PBPb"/>
    <property type="match status" value="1"/>
</dbReference>
<evidence type="ECO:0000259" key="2">
    <source>
        <dbReference type="SMART" id="SM00062"/>
    </source>
</evidence>
<dbReference type="Proteomes" id="UP000256845">
    <property type="component" value="Unassembled WGS sequence"/>
</dbReference>
<accession>A0A3D9HWM0</accession>
<comment type="caution">
    <text evidence="3">The sequence shown here is derived from an EMBL/GenBank/DDBJ whole genome shotgun (WGS) entry which is preliminary data.</text>
</comment>
<feature type="domain" description="Solute-binding protein family 3/N-terminal" evidence="2">
    <location>
        <begin position="24"/>
        <end position="250"/>
    </location>
</feature>
<dbReference type="RefSeq" id="WP_181905167.1">
    <property type="nucleotide sequence ID" value="NZ_QRDW01000001.1"/>
</dbReference>
<reference evidence="3 4" key="1">
    <citation type="submission" date="2018-07" db="EMBL/GenBank/DDBJ databases">
        <title>Genomic Encyclopedia of Type Strains, Phase III (KMG-III): the genomes of soil and plant-associated and newly described type strains.</title>
        <authorList>
            <person name="Whitman W."/>
        </authorList>
    </citation>
    <scope>NUCLEOTIDE SEQUENCE [LARGE SCALE GENOMIC DNA]</scope>
    <source>
        <strain evidence="3 4">CECT 8488</strain>
    </source>
</reference>
<dbReference type="Gene3D" id="3.40.190.10">
    <property type="entry name" value="Periplasmic binding protein-like II"/>
    <property type="match status" value="2"/>
</dbReference>
<dbReference type="PANTHER" id="PTHR35936:SF25">
    <property type="entry name" value="ABC TRANSPORTER SUBSTRATE-BINDING PROTEIN"/>
    <property type="match status" value="1"/>
</dbReference>
<proteinExistence type="predicted"/>
<evidence type="ECO:0000313" key="4">
    <source>
        <dbReference type="Proteomes" id="UP000256845"/>
    </source>
</evidence>
<keyword evidence="4" id="KW-1185">Reference proteome</keyword>
<dbReference type="EMBL" id="QRDW01000001">
    <property type="protein sequence ID" value="RED53902.1"/>
    <property type="molecule type" value="Genomic_DNA"/>
</dbReference>
<organism evidence="3 4">
    <name type="scientific">Aestuariispira insulae</name>
    <dbReference type="NCBI Taxonomy" id="1461337"/>
    <lineage>
        <taxon>Bacteria</taxon>
        <taxon>Pseudomonadati</taxon>
        <taxon>Pseudomonadota</taxon>
        <taxon>Alphaproteobacteria</taxon>
        <taxon>Rhodospirillales</taxon>
        <taxon>Kiloniellaceae</taxon>
        <taxon>Aestuariispira</taxon>
    </lineage>
</organism>
<dbReference type="AlphaFoldDB" id="A0A3D9HWM0"/>
<dbReference type="PANTHER" id="PTHR35936">
    <property type="entry name" value="MEMBRANE-BOUND LYTIC MUREIN TRANSGLYCOSYLASE F"/>
    <property type="match status" value="1"/>
</dbReference>
<name>A0A3D9HWM0_9PROT</name>
<keyword evidence="1" id="KW-0732">Signal</keyword>
<evidence type="ECO:0000313" key="3">
    <source>
        <dbReference type="EMBL" id="RED53902.1"/>
    </source>
</evidence>
<dbReference type="Pfam" id="PF00497">
    <property type="entry name" value="SBP_bac_3"/>
    <property type="match status" value="1"/>
</dbReference>
<protein>
    <submittedName>
        <fullName evidence="3">Amino acid ABC transporter substrate-binding protein (PAAT family)</fullName>
    </submittedName>
</protein>
<dbReference type="InterPro" id="IPR001638">
    <property type="entry name" value="Solute-binding_3/MltF_N"/>
</dbReference>
<dbReference type="SUPFAM" id="SSF53850">
    <property type="entry name" value="Periplasmic binding protein-like II"/>
    <property type="match status" value="1"/>
</dbReference>
<evidence type="ECO:0000256" key="1">
    <source>
        <dbReference type="ARBA" id="ARBA00022729"/>
    </source>
</evidence>
<gene>
    <name evidence="3" type="ORF">DFP90_101701</name>
</gene>